<dbReference type="RefSeq" id="WP_029094304.1">
    <property type="nucleotide sequence ID" value="NZ_CAADJA010000002.1"/>
</dbReference>
<dbReference type="AlphaFoldDB" id="A0A2C6DJH1"/>
<name>A0A2C6DJH1_9GAMM</name>
<keyword evidence="7 12" id="KW-0812">Transmembrane</keyword>
<sequence>MNYKEFSNDIINIVGGKDNIKSLVHCSTRLRFTLHDESKVNDQAAAKNKKILSVVKKGGQYQLVIGNDVDKVYNEIVNHTKFEGASKEDGTKQSIVNKVLSTITGSIAPVIPILAGAGMGKVLLIVLNMLGILDKTHQTYYILNFIFDTGFYFLPVFIGFSAAKMFNCNQYLAAFVCLTMLHPSWDALVKQGNPVHFFGVPVELVKYSSQLIPALLTVWAMSYIERIVYRIVPDMVKVFLAPLLVVLITTPIALIAVGPVASYLAQLVADGVLFLQENLGFIAIPILVMCYPWLVSIGLHKALSPVTVMLVQQKGYDPIIRVIALCSNMSQAAASLAVSIKSKNKELKQLAFSASITAFFGGITEPAMYGVNLKLKKPMYACMIGGGVAGVFAGIVQLKAFVYATPGLLSLPMWVSDVDNQIVNAIITLVVASITTFIATFIIGFDDPIEESLSKENAPTADKNTGASVALIAPLIGQTVPLNKVNDDTFASGIMGTGIAIVPEQGVVIAPGDAVVAATFKSGHSIGLKLDNDIEMLIHVGIDTVTLEGKYFETKVAKGQRVKQGETLIEFDLEALKREGFDVTTMIIITNSSDYLDVITTEEESVNKNSVLMTVF</sequence>
<keyword evidence="18" id="KW-1185">Reference proteome</keyword>
<feature type="transmembrane region" description="Helical" evidence="12">
    <location>
        <begin position="422"/>
        <end position="445"/>
    </location>
</feature>
<evidence type="ECO:0000256" key="3">
    <source>
        <dbReference type="ARBA" id="ARBA00022475"/>
    </source>
</evidence>
<dbReference type="PANTHER" id="PTHR30175">
    <property type="entry name" value="PHOSPHOTRANSFERASE SYSTEM TRANSPORT PROTEIN"/>
    <property type="match status" value="1"/>
</dbReference>
<feature type="domain" description="PTS EIIC type-1" evidence="15">
    <location>
        <begin position="101"/>
        <end position="459"/>
    </location>
</feature>
<dbReference type="CDD" id="cd00212">
    <property type="entry name" value="PTS_IIB_glc"/>
    <property type="match status" value="1"/>
</dbReference>
<feature type="transmembrane region" description="Helical" evidence="12">
    <location>
        <begin position="279"/>
        <end position="299"/>
    </location>
</feature>
<dbReference type="InterPro" id="IPR036878">
    <property type="entry name" value="Glu_permease_IIB"/>
</dbReference>
<dbReference type="Proteomes" id="UP000224974">
    <property type="component" value="Unassembled WGS sequence"/>
</dbReference>
<dbReference type="InterPro" id="IPR011297">
    <property type="entry name" value="PTS_IIABC_b_glu"/>
</dbReference>
<dbReference type="SUPFAM" id="SSF51261">
    <property type="entry name" value="Duplicated hybrid motif"/>
    <property type="match status" value="1"/>
</dbReference>
<dbReference type="OrthoDB" id="92465at2"/>
<reference evidence="18" key="1">
    <citation type="submission" date="2017-09" db="EMBL/GenBank/DDBJ databases">
        <title>FDA dAtabase for Regulatory Grade micrObial Sequences (FDA-ARGOS): Supporting development and validation of Infectious Disease Dx tests.</title>
        <authorList>
            <person name="Minogue T."/>
            <person name="Wolcott M."/>
            <person name="Wasieloski L."/>
            <person name="Aguilar W."/>
            <person name="Moore D."/>
            <person name="Tallon L."/>
            <person name="Sadzewicz L."/>
            <person name="Ott S."/>
            <person name="Zhao X."/>
            <person name="Nagaraj S."/>
            <person name="Vavikolanu K."/>
            <person name="Aluvathingal J."/>
            <person name="Nadendla S."/>
            <person name="Sichtig H."/>
        </authorList>
    </citation>
    <scope>NUCLEOTIDE SEQUENCE [LARGE SCALE GENOMIC DNA]</scope>
    <source>
        <strain evidence="18">FDAARGOS_387</strain>
    </source>
</reference>
<dbReference type="NCBIfam" id="TIGR01995">
    <property type="entry name" value="PTS-II-ABC-beta"/>
    <property type="match status" value="1"/>
</dbReference>
<evidence type="ECO:0000256" key="6">
    <source>
        <dbReference type="ARBA" id="ARBA00022683"/>
    </source>
</evidence>
<dbReference type="NCBIfam" id="TIGR00830">
    <property type="entry name" value="PTBA"/>
    <property type="match status" value="1"/>
</dbReference>
<gene>
    <name evidence="17" type="primary">bglF</name>
    <name evidence="16" type="ORF">CRN84_06055</name>
    <name evidence="17" type="ORF">NCTC12282_01953</name>
</gene>
<feature type="domain" description="PTS EIIA type-1" evidence="13">
    <location>
        <begin position="487"/>
        <end position="591"/>
    </location>
</feature>
<feature type="transmembrane region" description="Helical" evidence="12">
    <location>
        <begin position="236"/>
        <end position="259"/>
    </location>
</feature>
<dbReference type="STRING" id="1111728.GCA_000427805_01197"/>
<dbReference type="PROSITE" id="PS51103">
    <property type="entry name" value="PTS_EIIC_TYPE_1"/>
    <property type="match status" value="1"/>
</dbReference>
<comment type="subcellular location">
    <subcellularLocation>
        <location evidence="1">Cell membrane</location>
        <topology evidence="1">Multi-pass membrane protein</topology>
    </subcellularLocation>
</comment>
<organism evidence="16 18">
    <name type="scientific">Budvicia aquatica</name>
    <dbReference type="NCBI Taxonomy" id="82979"/>
    <lineage>
        <taxon>Bacteria</taxon>
        <taxon>Pseudomonadati</taxon>
        <taxon>Pseudomonadota</taxon>
        <taxon>Gammaproteobacteria</taxon>
        <taxon>Enterobacterales</taxon>
        <taxon>Budviciaceae</taxon>
        <taxon>Budvicia</taxon>
    </lineage>
</organism>
<dbReference type="GO" id="GO:0005886">
    <property type="term" value="C:plasma membrane"/>
    <property type="evidence" value="ECO:0007669"/>
    <property type="project" value="UniProtKB-SubCell"/>
</dbReference>
<evidence type="ECO:0000313" key="17">
    <source>
        <dbReference type="EMBL" id="VFS47019.1"/>
    </source>
</evidence>
<dbReference type="SUPFAM" id="SSF55604">
    <property type="entry name" value="Glucose permease domain IIB"/>
    <property type="match status" value="1"/>
</dbReference>
<evidence type="ECO:0000313" key="19">
    <source>
        <dbReference type="Proteomes" id="UP000373449"/>
    </source>
</evidence>
<keyword evidence="2" id="KW-0813">Transport</keyword>
<dbReference type="PROSITE" id="PS51093">
    <property type="entry name" value="PTS_EIIA_TYPE_1"/>
    <property type="match status" value="1"/>
</dbReference>
<feature type="transmembrane region" description="Helical" evidence="12">
    <location>
        <begin position="350"/>
        <end position="368"/>
    </location>
</feature>
<feature type="active site" description="Phosphocysteine intermediate; for EIIB activity" evidence="11">
    <location>
        <position position="26"/>
    </location>
</feature>
<keyword evidence="5" id="KW-0808">Transferase</keyword>
<evidence type="ECO:0000259" key="15">
    <source>
        <dbReference type="PROSITE" id="PS51103"/>
    </source>
</evidence>
<dbReference type="EMBL" id="CAADJA010000002">
    <property type="protein sequence ID" value="VFS47019.1"/>
    <property type="molecule type" value="Genomic_DNA"/>
</dbReference>
<dbReference type="FunFam" id="3.30.1360.60:FF:000001">
    <property type="entry name" value="PTS system glucose-specific IIBC component PtsG"/>
    <property type="match status" value="1"/>
</dbReference>
<feature type="transmembrane region" description="Helical" evidence="12">
    <location>
        <begin position="139"/>
        <end position="161"/>
    </location>
</feature>
<dbReference type="InterPro" id="IPR011055">
    <property type="entry name" value="Dup_hybrid_motif"/>
</dbReference>
<keyword evidence="6" id="KW-0598">Phosphotransferase system</keyword>
<reference evidence="17 19" key="3">
    <citation type="submission" date="2019-03" db="EMBL/GenBank/DDBJ databases">
        <authorList>
            <consortium name="Pathogen Informatics"/>
        </authorList>
    </citation>
    <scope>NUCLEOTIDE SEQUENCE [LARGE SCALE GENOMIC DNA]</scope>
    <source>
        <strain evidence="17 19">NCTC12282</strain>
    </source>
</reference>
<evidence type="ECO:0000256" key="7">
    <source>
        <dbReference type="ARBA" id="ARBA00022692"/>
    </source>
</evidence>
<evidence type="ECO:0000256" key="5">
    <source>
        <dbReference type="ARBA" id="ARBA00022679"/>
    </source>
</evidence>
<dbReference type="PROSITE" id="PS01035">
    <property type="entry name" value="PTS_EIIB_TYPE_1_CYS"/>
    <property type="match status" value="1"/>
</dbReference>
<keyword evidence="10 12" id="KW-0472">Membrane</keyword>
<evidence type="ECO:0000256" key="8">
    <source>
        <dbReference type="ARBA" id="ARBA00022777"/>
    </source>
</evidence>
<feature type="transmembrane region" description="Helical" evidence="12">
    <location>
        <begin position="107"/>
        <end position="133"/>
    </location>
</feature>
<keyword evidence="3" id="KW-1003">Cell membrane</keyword>
<evidence type="ECO:0000256" key="2">
    <source>
        <dbReference type="ARBA" id="ARBA00022448"/>
    </source>
</evidence>
<evidence type="ECO:0000259" key="14">
    <source>
        <dbReference type="PROSITE" id="PS51098"/>
    </source>
</evidence>
<evidence type="ECO:0000259" key="13">
    <source>
        <dbReference type="PROSITE" id="PS51093"/>
    </source>
</evidence>
<dbReference type="Gene3D" id="3.30.1360.60">
    <property type="entry name" value="Glucose permease domain IIB"/>
    <property type="match status" value="1"/>
</dbReference>
<dbReference type="Pfam" id="PF00358">
    <property type="entry name" value="PTS_EIIA_1"/>
    <property type="match status" value="1"/>
</dbReference>
<evidence type="ECO:0000313" key="18">
    <source>
        <dbReference type="Proteomes" id="UP000224974"/>
    </source>
</evidence>
<keyword evidence="4" id="KW-0762">Sugar transport</keyword>
<dbReference type="FunFam" id="2.70.70.10:FF:000001">
    <property type="entry name" value="PTS system glucose-specific IIA component"/>
    <property type="match status" value="1"/>
</dbReference>
<feature type="transmembrane region" description="Helical" evidence="12">
    <location>
        <begin position="205"/>
        <end position="224"/>
    </location>
</feature>
<dbReference type="InterPro" id="IPR001996">
    <property type="entry name" value="PTS_IIB_1"/>
</dbReference>
<dbReference type="GO" id="GO:0016301">
    <property type="term" value="F:kinase activity"/>
    <property type="evidence" value="ECO:0007669"/>
    <property type="project" value="UniProtKB-KW"/>
</dbReference>
<dbReference type="Pfam" id="PF00367">
    <property type="entry name" value="PTS_EIIB"/>
    <property type="match status" value="1"/>
</dbReference>
<dbReference type="InterPro" id="IPR013013">
    <property type="entry name" value="PTS_EIIC_1"/>
</dbReference>
<dbReference type="GO" id="GO:0015771">
    <property type="term" value="P:trehalose transport"/>
    <property type="evidence" value="ECO:0007669"/>
    <property type="project" value="TreeGrafter"/>
</dbReference>
<dbReference type="InterPro" id="IPR050558">
    <property type="entry name" value="PTS_Sugar-Specific_Components"/>
</dbReference>
<feature type="domain" description="PTS EIIB type-1" evidence="14">
    <location>
        <begin position="4"/>
        <end position="86"/>
    </location>
</feature>
<evidence type="ECO:0000256" key="11">
    <source>
        <dbReference type="PROSITE-ProRule" id="PRU00421"/>
    </source>
</evidence>
<feature type="transmembrane region" description="Helical" evidence="12">
    <location>
        <begin position="380"/>
        <end position="402"/>
    </location>
</feature>
<dbReference type="Gene3D" id="2.70.70.10">
    <property type="entry name" value="Glucose Permease (Domain IIA)"/>
    <property type="match status" value="1"/>
</dbReference>
<dbReference type="GO" id="GO:0008982">
    <property type="term" value="F:protein-N(PI)-phosphohistidine-sugar phosphotransferase activity"/>
    <property type="evidence" value="ECO:0007669"/>
    <property type="project" value="InterPro"/>
</dbReference>
<dbReference type="PROSITE" id="PS51098">
    <property type="entry name" value="PTS_EIIB_TYPE_1"/>
    <property type="match status" value="1"/>
</dbReference>
<protein>
    <submittedName>
        <fullName evidence="17">EIIBCA-Bgl</fullName>
    </submittedName>
    <submittedName>
        <fullName evidence="16">PTS beta-glucoside transporter subunit EIIBCA</fullName>
    </submittedName>
</protein>
<dbReference type="GO" id="GO:0090589">
    <property type="term" value="F:protein-phosphocysteine-trehalose phosphotransferase system transporter activity"/>
    <property type="evidence" value="ECO:0007669"/>
    <property type="project" value="TreeGrafter"/>
</dbReference>
<keyword evidence="9 12" id="KW-1133">Transmembrane helix</keyword>
<dbReference type="InterPro" id="IPR003352">
    <property type="entry name" value="PTS_EIIC"/>
</dbReference>
<proteinExistence type="predicted"/>
<dbReference type="InterPro" id="IPR018113">
    <property type="entry name" value="PTrfase_EIIB_Cys"/>
</dbReference>
<dbReference type="PANTHER" id="PTHR30175:SF1">
    <property type="entry name" value="PTS SYSTEM ARBUTIN-, CELLOBIOSE-, AND SALICIN-SPECIFIC EIIBC COMPONENT-RELATED"/>
    <property type="match status" value="1"/>
</dbReference>
<evidence type="ECO:0000313" key="16">
    <source>
        <dbReference type="EMBL" id="PHI28904.1"/>
    </source>
</evidence>
<evidence type="ECO:0000256" key="9">
    <source>
        <dbReference type="ARBA" id="ARBA00022989"/>
    </source>
</evidence>
<dbReference type="GO" id="GO:0009401">
    <property type="term" value="P:phosphoenolpyruvate-dependent sugar phosphotransferase system"/>
    <property type="evidence" value="ECO:0007669"/>
    <property type="project" value="UniProtKB-KW"/>
</dbReference>
<dbReference type="Proteomes" id="UP000373449">
    <property type="component" value="Unassembled WGS sequence"/>
</dbReference>
<evidence type="ECO:0000256" key="12">
    <source>
        <dbReference type="SAM" id="Phobius"/>
    </source>
</evidence>
<reference evidence="16" key="2">
    <citation type="submission" date="2017-09" db="EMBL/GenBank/DDBJ databases">
        <title>FDA dAtabase for Regulatory Grade micrObial Sequences (FDA-ARGOS): Supporting development and validation of Infectious Disease Dx tests.</title>
        <authorList>
            <person name="Minogue T."/>
            <person name="Wolcott M."/>
            <person name="Wasieloski L."/>
            <person name="Aguilar W."/>
            <person name="Moore D."/>
            <person name="Tallon L.J."/>
            <person name="Sadzewicz L."/>
            <person name="Ott S."/>
            <person name="Zhao X."/>
            <person name="Nagaraj S."/>
            <person name="Vavikolanu K."/>
            <person name="Aluvathingal J."/>
            <person name="Nadendla S."/>
            <person name="Sichtig H."/>
        </authorList>
    </citation>
    <scope>NUCLEOTIDE SEQUENCE</scope>
    <source>
        <strain evidence="16">FDAARGOS_387</strain>
    </source>
</reference>
<dbReference type="Pfam" id="PF02378">
    <property type="entry name" value="PTS_EIIC"/>
    <property type="match status" value="1"/>
</dbReference>
<dbReference type="InterPro" id="IPR001127">
    <property type="entry name" value="PTS_EIIA_1_perm"/>
</dbReference>
<keyword evidence="8" id="KW-0418">Kinase</keyword>
<evidence type="ECO:0000256" key="4">
    <source>
        <dbReference type="ARBA" id="ARBA00022597"/>
    </source>
</evidence>
<accession>A0A2C6DJH1</accession>
<evidence type="ECO:0000256" key="10">
    <source>
        <dbReference type="ARBA" id="ARBA00023136"/>
    </source>
</evidence>
<dbReference type="EMBL" id="PDDX01000001">
    <property type="protein sequence ID" value="PHI28904.1"/>
    <property type="molecule type" value="Genomic_DNA"/>
</dbReference>
<evidence type="ECO:0000256" key="1">
    <source>
        <dbReference type="ARBA" id="ARBA00004651"/>
    </source>
</evidence>